<dbReference type="Pfam" id="PF12697">
    <property type="entry name" value="Abhydrolase_6"/>
    <property type="match status" value="1"/>
</dbReference>
<accession>A0A147F0N6</accession>
<keyword evidence="2" id="KW-0378">Hydrolase</keyword>
<gene>
    <name evidence="2" type="ORF">NS220_02475</name>
</gene>
<dbReference type="RefSeq" id="WP_058622524.1">
    <property type="nucleotide sequence ID" value="NZ_LDRT01000012.1"/>
</dbReference>
<dbReference type="AlphaFoldDB" id="A0A147F0N6"/>
<dbReference type="PATRIC" id="fig|2033.6.peg.471"/>
<dbReference type="Gene3D" id="3.40.50.1820">
    <property type="entry name" value="alpha/beta hydrolase"/>
    <property type="match status" value="1"/>
</dbReference>
<dbReference type="InterPro" id="IPR000073">
    <property type="entry name" value="AB_hydrolase_1"/>
</dbReference>
<organism evidence="2 3">
    <name type="scientific">Microbacterium testaceum</name>
    <name type="common">Aureobacterium testaceum</name>
    <name type="synonym">Brevibacterium testaceum</name>
    <dbReference type="NCBI Taxonomy" id="2033"/>
    <lineage>
        <taxon>Bacteria</taxon>
        <taxon>Bacillati</taxon>
        <taxon>Actinomycetota</taxon>
        <taxon>Actinomycetes</taxon>
        <taxon>Micrococcales</taxon>
        <taxon>Microbacteriaceae</taxon>
        <taxon>Microbacterium</taxon>
    </lineage>
</organism>
<dbReference type="SUPFAM" id="SSF53474">
    <property type="entry name" value="alpha/beta-Hydrolases"/>
    <property type="match status" value="1"/>
</dbReference>
<comment type="caution">
    <text evidence="2">The sequence shown here is derived from an EMBL/GenBank/DDBJ whole genome shotgun (WGS) entry which is preliminary data.</text>
</comment>
<dbReference type="GO" id="GO:0016787">
    <property type="term" value="F:hydrolase activity"/>
    <property type="evidence" value="ECO:0007669"/>
    <property type="project" value="UniProtKB-KW"/>
</dbReference>
<evidence type="ECO:0000313" key="2">
    <source>
        <dbReference type="EMBL" id="KTR96391.1"/>
    </source>
</evidence>
<dbReference type="EMBL" id="LDRT01000012">
    <property type="protein sequence ID" value="KTR96391.1"/>
    <property type="molecule type" value="Genomic_DNA"/>
</dbReference>
<dbReference type="InterPro" id="IPR029058">
    <property type="entry name" value="AB_hydrolase_fold"/>
</dbReference>
<dbReference type="Proteomes" id="UP000075025">
    <property type="component" value="Unassembled WGS sequence"/>
</dbReference>
<dbReference type="PANTHER" id="PTHR43798">
    <property type="entry name" value="MONOACYLGLYCEROL LIPASE"/>
    <property type="match status" value="1"/>
</dbReference>
<sequence>MIATTTTVHTAFGDVPVTYTDQGEGHPFLLLHGGAGSQSVRAFAELLATTRHARVVSPTNPGFDGTPRPTELATIKDLAATHLALLDALDLHDVTIVGNSIGGWTAAEMALAASPRVTSVILVDAVGLTNDVGPMRDFFSLAWHEVENYSYYEPDHFRIDLDTLPAAATQNMAGNRATMLAVAGRAMGDPTLLARLPQIAVPVLVVWGAADGIVPLSHGRAYSTAIADAELDVIDTAGHLPQLETPERLVHDVWQFADKHAAFRPERGGEPPRAI</sequence>
<feature type="domain" description="AB hydrolase-1" evidence="1">
    <location>
        <begin position="28"/>
        <end position="250"/>
    </location>
</feature>
<protein>
    <submittedName>
        <fullName evidence="2">Alpha/beta hydrolase</fullName>
    </submittedName>
</protein>
<evidence type="ECO:0000313" key="3">
    <source>
        <dbReference type="Proteomes" id="UP000075025"/>
    </source>
</evidence>
<proteinExistence type="predicted"/>
<dbReference type="OrthoDB" id="3249793at2"/>
<name>A0A147F0N6_MICTE</name>
<dbReference type="PRINTS" id="PR00111">
    <property type="entry name" value="ABHYDROLASE"/>
</dbReference>
<evidence type="ECO:0000259" key="1">
    <source>
        <dbReference type="Pfam" id="PF12697"/>
    </source>
</evidence>
<dbReference type="InterPro" id="IPR050266">
    <property type="entry name" value="AB_hydrolase_sf"/>
</dbReference>
<reference evidence="2 3" key="1">
    <citation type="journal article" date="2016" name="Front. Microbiol.">
        <title>Genomic Resource of Rice Seed Associated Bacteria.</title>
        <authorList>
            <person name="Midha S."/>
            <person name="Bansal K."/>
            <person name="Sharma S."/>
            <person name="Kumar N."/>
            <person name="Patil P.P."/>
            <person name="Chaudhry V."/>
            <person name="Patil P.B."/>
        </authorList>
    </citation>
    <scope>NUCLEOTIDE SEQUENCE [LARGE SCALE GENOMIC DNA]</scope>
    <source>
        <strain evidence="2 3">NS220</strain>
    </source>
</reference>